<accession>A0ABR4D3W9</accession>
<comment type="caution">
    <text evidence="4">The sequence shown here is derived from an EMBL/GenBank/DDBJ whole genome shotgun (WGS) entry which is preliminary data.</text>
</comment>
<dbReference type="SMART" id="SM00355">
    <property type="entry name" value="ZnF_C2H2"/>
    <property type="match status" value="3"/>
</dbReference>
<feature type="compositionally biased region" description="Basic residues" evidence="2">
    <location>
        <begin position="278"/>
        <end position="294"/>
    </location>
</feature>
<dbReference type="InterPro" id="IPR013087">
    <property type="entry name" value="Znf_C2H2_type"/>
</dbReference>
<dbReference type="GeneID" id="98129057"/>
<name>A0ABR4D3W9_9PEZI</name>
<keyword evidence="1" id="KW-0863">Zinc-finger</keyword>
<sequence>MENAGALFPSWVSQRSHHWVHDALELLRYMVPGTFALAKQKPFDMASSLPRPLYFRASRPLMKHTHCDCGSDLTPETKVNRETSGGPLELEATATIRACTIRAALGVLRGIVLTLKALLCLQWHTKMAFRRLFSWGGWIVETVRQRRSSLWRTCGQLDRAATFETQHETRQGAMVKRPTATASTRRISGAATITTTSTNAEKTTTTVGSEAGSCRTPKATLLFRFPIQIVTAKALKCRGSKSSPGLVWLGDSISTLDYVVKLVPFTFRQEPAIVFRTTPRRRHHQPATHSHHHQQPSTLHTITTTTITNELTAPTQLRRQFTAMSTNTQYAPAYSPCPLFDEQGEWVWALPDSSHFSPTMTPNHSPDSFISGPHDSTTMPYTPSPLTPLSPEFSDFSTGSNSTPATSPVMNDILDPDLDAFLASYLSSDATQNQFWTGLQDNPATTAASLELCSTLDADLFPVLGFPSVLDTTDLLTPPGPTVRPRPVFPTPAILDAASTFLLPSPPQPQPQQESLHLCPHPACQRTFATRQDLRRHERTHRLSVACPVCPKRQLDNRALARHLWAQHPEKARRLGVPSEVAKCPLPGCKYEGRRDNVKRHMKTHASGPSSGAGRG</sequence>
<keyword evidence="1" id="KW-0479">Metal-binding</keyword>
<evidence type="ECO:0000313" key="4">
    <source>
        <dbReference type="EMBL" id="KAL2265066.1"/>
    </source>
</evidence>
<dbReference type="SUPFAM" id="SSF57667">
    <property type="entry name" value="beta-beta-alpha zinc fingers"/>
    <property type="match status" value="1"/>
</dbReference>
<reference evidence="4 5" key="1">
    <citation type="journal article" date="2024" name="Commun. Biol.">
        <title>Comparative genomic analysis of thermophilic fungi reveals convergent evolutionary adaptations and gene losses.</title>
        <authorList>
            <person name="Steindorff A.S."/>
            <person name="Aguilar-Pontes M.V."/>
            <person name="Robinson A.J."/>
            <person name="Andreopoulos B."/>
            <person name="LaButti K."/>
            <person name="Kuo A."/>
            <person name="Mondo S."/>
            <person name="Riley R."/>
            <person name="Otillar R."/>
            <person name="Haridas S."/>
            <person name="Lipzen A."/>
            <person name="Grimwood J."/>
            <person name="Schmutz J."/>
            <person name="Clum A."/>
            <person name="Reid I.D."/>
            <person name="Moisan M.C."/>
            <person name="Butler G."/>
            <person name="Nguyen T.T.M."/>
            <person name="Dewar K."/>
            <person name="Conant G."/>
            <person name="Drula E."/>
            <person name="Henrissat B."/>
            <person name="Hansel C."/>
            <person name="Singer S."/>
            <person name="Hutchinson M.I."/>
            <person name="de Vries R.P."/>
            <person name="Natvig D.O."/>
            <person name="Powell A.J."/>
            <person name="Tsang A."/>
            <person name="Grigoriev I.V."/>
        </authorList>
    </citation>
    <scope>NUCLEOTIDE SEQUENCE [LARGE SCALE GENOMIC DNA]</scope>
    <source>
        <strain evidence="4 5">ATCC 22073</strain>
    </source>
</reference>
<proteinExistence type="predicted"/>
<dbReference type="PROSITE" id="PS50157">
    <property type="entry name" value="ZINC_FINGER_C2H2_2"/>
    <property type="match status" value="1"/>
</dbReference>
<feature type="region of interest" description="Disordered" evidence="2">
    <location>
        <begin position="592"/>
        <end position="616"/>
    </location>
</feature>
<evidence type="ECO:0000313" key="5">
    <source>
        <dbReference type="Proteomes" id="UP001600064"/>
    </source>
</evidence>
<evidence type="ECO:0000259" key="3">
    <source>
        <dbReference type="PROSITE" id="PS50157"/>
    </source>
</evidence>
<dbReference type="InterPro" id="IPR036236">
    <property type="entry name" value="Znf_C2H2_sf"/>
</dbReference>
<keyword evidence="5" id="KW-1185">Reference proteome</keyword>
<dbReference type="PROSITE" id="PS00028">
    <property type="entry name" value="ZINC_FINGER_C2H2_1"/>
    <property type="match status" value="1"/>
</dbReference>
<evidence type="ECO:0000256" key="2">
    <source>
        <dbReference type="SAM" id="MobiDB-lite"/>
    </source>
</evidence>
<organism evidence="4 5">
    <name type="scientific">Remersonia thermophila</name>
    <dbReference type="NCBI Taxonomy" id="72144"/>
    <lineage>
        <taxon>Eukaryota</taxon>
        <taxon>Fungi</taxon>
        <taxon>Dikarya</taxon>
        <taxon>Ascomycota</taxon>
        <taxon>Pezizomycotina</taxon>
        <taxon>Sordariomycetes</taxon>
        <taxon>Sordariomycetidae</taxon>
        <taxon>Sordariales</taxon>
        <taxon>Sordariales incertae sedis</taxon>
        <taxon>Remersonia</taxon>
    </lineage>
</organism>
<dbReference type="Gene3D" id="3.30.160.60">
    <property type="entry name" value="Classic Zinc Finger"/>
    <property type="match status" value="1"/>
</dbReference>
<feature type="domain" description="C2H2-type" evidence="3">
    <location>
        <begin position="517"/>
        <end position="541"/>
    </location>
</feature>
<dbReference type="Proteomes" id="UP001600064">
    <property type="component" value="Unassembled WGS sequence"/>
</dbReference>
<gene>
    <name evidence="4" type="ORF">VTJ83DRAFT_7576</name>
</gene>
<keyword evidence="1" id="KW-0862">Zinc</keyword>
<protein>
    <recommendedName>
        <fullName evidence="3">C2H2-type domain-containing protein</fullName>
    </recommendedName>
</protein>
<dbReference type="EMBL" id="JAZGUE010000007">
    <property type="protein sequence ID" value="KAL2265066.1"/>
    <property type="molecule type" value="Genomic_DNA"/>
</dbReference>
<dbReference type="RefSeq" id="XP_070863793.1">
    <property type="nucleotide sequence ID" value="XM_071014413.1"/>
</dbReference>
<feature type="region of interest" description="Disordered" evidence="2">
    <location>
        <begin position="277"/>
        <end position="298"/>
    </location>
</feature>
<evidence type="ECO:0000256" key="1">
    <source>
        <dbReference type="PROSITE-ProRule" id="PRU00042"/>
    </source>
</evidence>